<proteinExistence type="inferred from homology"/>
<evidence type="ECO:0000256" key="3">
    <source>
        <dbReference type="ARBA" id="ARBA00022628"/>
    </source>
</evidence>
<dbReference type="GO" id="GO:0032259">
    <property type="term" value="P:methylation"/>
    <property type="evidence" value="ECO:0007669"/>
    <property type="project" value="UniProtKB-KW"/>
</dbReference>
<evidence type="ECO:0000256" key="1">
    <source>
        <dbReference type="ARBA" id="ARBA00010398"/>
    </source>
</evidence>
<comment type="similarity">
    <text evidence="1">Belongs to the vitamin-B12 dependent methionine synthase family.</text>
</comment>
<evidence type="ECO:0000256" key="2">
    <source>
        <dbReference type="ARBA" id="ARBA00022603"/>
    </source>
</evidence>
<keyword evidence="3" id="KW-0846">Cobalamin</keyword>
<comment type="caution">
    <text evidence="10">The sequence shown here is derived from an EMBL/GenBank/DDBJ whole genome shotgun (WGS) entry which is preliminary data.</text>
</comment>
<dbReference type="GO" id="GO:0050667">
    <property type="term" value="P:homocysteine metabolic process"/>
    <property type="evidence" value="ECO:0007669"/>
    <property type="project" value="TreeGrafter"/>
</dbReference>
<organism evidence="10 11">
    <name type="scientific">Candidatus Desulfacyla euxinica</name>
    <dbReference type="NCBI Taxonomy" id="2841693"/>
    <lineage>
        <taxon>Bacteria</taxon>
        <taxon>Deltaproteobacteria</taxon>
        <taxon>Candidatus Desulfacyla</taxon>
    </lineage>
</organism>
<reference evidence="10 11" key="1">
    <citation type="submission" date="2020-08" db="EMBL/GenBank/DDBJ databases">
        <title>Bridging the membrane lipid divide: bacteria of the FCB group superphylum have the potential to synthesize archaeal ether lipids.</title>
        <authorList>
            <person name="Villanueva L."/>
            <person name="Von Meijenfeldt F.A.B."/>
            <person name="Westbye A.B."/>
            <person name="Yadav S."/>
            <person name="Hopmans E.C."/>
            <person name="Dutilh B.E."/>
            <person name="Sinninghe Damste J.S."/>
        </authorList>
    </citation>
    <scope>NUCLEOTIDE SEQUENCE [LARGE SCALE GENOMIC DNA]</scope>
    <source>
        <strain evidence="10">NIOZ-UU27</strain>
    </source>
</reference>
<dbReference type="InterPro" id="IPR000489">
    <property type="entry name" value="Pterin-binding_dom"/>
</dbReference>
<dbReference type="Pfam" id="PF02310">
    <property type="entry name" value="B12-binding"/>
    <property type="match status" value="1"/>
</dbReference>
<dbReference type="NCBIfam" id="NF005719">
    <property type="entry name" value="PRK07535.1"/>
    <property type="match status" value="1"/>
</dbReference>
<dbReference type="SMART" id="SM01018">
    <property type="entry name" value="B12-binding_2"/>
    <property type="match status" value="1"/>
</dbReference>
<dbReference type="AlphaFoldDB" id="A0A8J6N1F2"/>
<dbReference type="CDD" id="cd02070">
    <property type="entry name" value="corrinoid_protein_B12-BD"/>
    <property type="match status" value="1"/>
</dbReference>
<dbReference type="PROSITE" id="PS51337">
    <property type="entry name" value="B12_BINDING_NTER"/>
    <property type="match status" value="1"/>
</dbReference>
<feature type="domain" description="B12-binding" evidence="8">
    <location>
        <begin position="749"/>
        <end position="873"/>
    </location>
</feature>
<evidence type="ECO:0000313" key="11">
    <source>
        <dbReference type="Proteomes" id="UP000650524"/>
    </source>
</evidence>
<keyword evidence="5" id="KW-0479">Metal-binding</keyword>
<evidence type="ECO:0000259" key="9">
    <source>
        <dbReference type="PROSITE" id="PS51337"/>
    </source>
</evidence>
<keyword evidence="4 10" id="KW-0808">Transferase</keyword>
<dbReference type="EMBL" id="JACNJD010000284">
    <property type="protein sequence ID" value="MBC8178511.1"/>
    <property type="molecule type" value="Genomic_DNA"/>
</dbReference>
<dbReference type="SUPFAM" id="SSF47644">
    <property type="entry name" value="Methionine synthase domain"/>
    <property type="match status" value="1"/>
</dbReference>
<dbReference type="Gene3D" id="3.20.20.210">
    <property type="match status" value="1"/>
</dbReference>
<dbReference type="SUPFAM" id="SSF51726">
    <property type="entry name" value="UROD/MetE-like"/>
    <property type="match status" value="1"/>
</dbReference>
<feature type="domain" description="Pterin-binding" evidence="7">
    <location>
        <begin position="385"/>
        <end position="629"/>
    </location>
</feature>
<dbReference type="PROSITE" id="PS51332">
    <property type="entry name" value="B12_BINDING"/>
    <property type="match status" value="1"/>
</dbReference>
<dbReference type="InterPro" id="IPR003759">
    <property type="entry name" value="Cbl-bd_cap"/>
</dbReference>
<dbReference type="Gene3D" id="1.10.1240.10">
    <property type="entry name" value="Methionine synthase domain"/>
    <property type="match status" value="1"/>
</dbReference>
<dbReference type="Proteomes" id="UP000650524">
    <property type="component" value="Unassembled WGS sequence"/>
</dbReference>
<evidence type="ECO:0000256" key="4">
    <source>
        <dbReference type="ARBA" id="ARBA00022679"/>
    </source>
</evidence>
<dbReference type="InterPro" id="IPR006158">
    <property type="entry name" value="Cobalamin-bd"/>
</dbReference>
<dbReference type="GO" id="GO:0004156">
    <property type="term" value="F:dihydropteroate synthase activity"/>
    <property type="evidence" value="ECO:0007669"/>
    <property type="project" value="UniProtKB-EC"/>
</dbReference>
<dbReference type="Pfam" id="PF01208">
    <property type="entry name" value="URO-D"/>
    <property type="match status" value="1"/>
</dbReference>
<dbReference type="PANTHER" id="PTHR45833">
    <property type="entry name" value="METHIONINE SYNTHASE"/>
    <property type="match status" value="1"/>
</dbReference>
<dbReference type="InterPro" id="IPR050554">
    <property type="entry name" value="Met_Synthase/Corrinoid"/>
</dbReference>
<sequence length="873" mass="95378">MIKDHIPLGVGFYPDWFNKHYGISFGKEYYFDPGIRIEARMEIEKRLHERFGDVGLGNPDPQPKPLITFGMVMLPAIFGCEIIFKDAALPWAMPLNLSEDEIMKLEVPDIFNSYPMTEMIKQIGYLKDKYGEVVGDINTTGVQNLALKIRGDQLYFDFYENPELCHHLLKICTESIIRLFEFNHKTTGTSAIDVTPMCDPKLYVFPNCTAEQISLETYESHILEYDNQVADACHPVGIHHCGSVDEVLDGYAKIHHLEFIEIGFGSDVKRTRDVCGPDVAVNARISPVLMKNGTPEEIAAEVRQLIDQGAPLENFSIDTVGLTYGTPDENVRTALNTAAEYGKFDRNAISAEKPFSYVSGKVATPVESNVASASKTVIIGPSRPLVLIGERINPTGRKKLAESLEAGNLDLVRSEAIRQVERGAHILDVNVGVSGIDEPRMLEEAILAIQEVTDVPLCIDSALPKALEAGLNVYRGKALVNSVNGEKHKLDQILPLVKTHNAAVIGLTMDDNGIPKKAEKRLEIARLIVERAEEAGIPREDVIIDPLAMAISADDQAGLETIKALRLIRDELGVNQTLGLSNISFGLPERTSINAVFLAMAVLNGLTCPISDPTIWEMRRAALLTDLLLGKDEFCMNYLSTSTKKSGKGGKVETAMKETEESDLDRIKEAVISGKRKLAVEYTKKALDQGADPQDIINNYLIAALNIVGEKFEKKKIFVPEMMMAAKSMQACVDLAKPLLGKEGDAEGLGTVVLGTVFGDLHDIGKNLTKLLLETSGFQVIDLGENVPADKFVSAARENNAHIVGLSSLLTTGDPHVEETIHAIKNSNLADKVKVICGGAALTLKFVEACGADAHARDAADGVKKIKEMLAAN</sequence>
<dbReference type="Pfam" id="PF00809">
    <property type="entry name" value="Pterin_bind"/>
    <property type="match status" value="1"/>
</dbReference>
<name>A0A8J6N1F2_9DELT</name>
<dbReference type="GO" id="GO:0046872">
    <property type="term" value="F:metal ion binding"/>
    <property type="evidence" value="ECO:0007669"/>
    <property type="project" value="UniProtKB-KW"/>
</dbReference>
<dbReference type="GO" id="GO:0005829">
    <property type="term" value="C:cytosol"/>
    <property type="evidence" value="ECO:0007669"/>
    <property type="project" value="TreeGrafter"/>
</dbReference>
<evidence type="ECO:0000259" key="7">
    <source>
        <dbReference type="PROSITE" id="PS50972"/>
    </source>
</evidence>
<dbReference type="Gene3D" id="3.20.20.20">
    <property type="entry name" value="Dihydropteroate synthase-like"/>
    <property type="match status" value="1"/>
</dbReference>
<dbReference type="InterPro" id="IPR036724">
    <property type="entry name" value="Cobalamin-bd_sf"/>
</dbReference>
<dbReference type="PROSITE" id="PS50972">
    <property type="entry name" value="PTERIN_BINDING"/>
    <property type="match status" value="1"/>
</dbReference>
<keyword evidence="6" id="KW-0170">Cobalt</keyword>
<dbReference type="GO" id="GO:0046653">
    <property type="term" value="P:tetrahydrofolate metabolic process"/>
    <property type="evidence" value="ECO:0007669"/>
    <property type="project" value="TreeGrafter"/>
</dbReference>
<dbReference type="InterPro" id="IPR036594">
    <property type="entry name" value="Meth_synthase_dom"/>
</dbReference>
<dbReference type="PANTHER" id="PTHR45833:SF1">
    <property type="entry name" value="METHIONINE SYNTHASE"/>
    <property type="match status" value="1"/>
</dbReference>
<evidence type="ECO:0000256" key="5">
    <source>
        <dbReference type="ARBA" id="ARBA00022723"/>
    </source>
</evidence>
<dbReference type="GO" id="GO:0008705">
    <property type="term" value="F:methionine synthase activity"/>
    <property type="evidence" value="ECO:0007669"/>
    <property type="project" value="TreeGrafter"/>
</dbReference>
<dbReference type="InterPro" id="IPR038071">
    <property type="entry name" value="UROD/MetE-like_sf"/>
</dbReference>
<protein>
    <submittedName>
        <fullName evidence="10">Dihydropteroate synthase</fullName>
        <ecNumber evidence="10">2.5.1.15</ecNumber>
    </submittedName>
</protein>
<dbReference type="InterPro" id="IPR000257">
    <property type="entry name" value="Uroporphyrinogen_deCOase"/>
</dbReference>
<dbReference type="Pfam" id="PF02607">
    <property type="entry name" value="B12-binding_2"/>
    <property type="match status" value="1"/>
</dbReference>
<dbReference type="GO" id="GO:0004853">
    <property type="term" value="F:uroporphyrinogen decarboxylase activity"/>
    <property type="evidence" value="ECO:0007669"/>
    <property type="project" value="InterPro"/>
</dbReference>
<evidence type="ECO:0000256" key="6">
    <source>
        <dbReference type="ARBA" id="ARBA00023285"/>
    </source>
</evidence>
<evidence type="ECO:0000313" key="10">
    <source>
        <dbReference type="EMBL" id="MBC8178511.1"/>
    </source>
</evidence>
<dbReference type="EC" id="2.5.1.15" evidence="10"/>
<dbReference type="Gene3D" id="3.40.50.280">
    <property type="entry name" value="Cobalamin-binding domain"/>
    <property type="match status" value="1"/>
</dbReference>
<gene>
    <name evidence="10" type="ORF">H8E19_13985</name>
</gene>
<evidence type="ECO:0000259" key="8">
    <source>
        <dbReference type="PROSITE" id="PS51332"/>
    </source>
</evidence>
<dbReference type="InterPro" id="IPR011005">
    <property type="entry name" value="Dihydropteroate_synth-like_sf"/>
</dbReference>
<keyword evidence="2" id="KW-0489">Methyltransferase</keyword>
<feature type="domain" description="B12-binding N-terminal" evidence="9">
    <location>
        <begin position="654"/>
        <end position="748"/>
    </location>
</feature>
<dbReference type="GO" id="GO:0031419">
    <property type="term" value="F:cobalamin binding"/>
    <property type="evidence" value="ECO:0007669"/>
    <property type="project" value="UniProtKB-KW"/>
</dbReference>
<dbReference type="GO" id="GO:0006779">
    <property type="term" value="P:porphyrin-containing compound biosynthetic process"/>
    <property type="evidence" value="ECO:0007669"/>
    <property type="project" value="InterPro"/>
</dbReference>
<accession>A0A8J6N1F2</accession>
<dbReference type="SUPFAM" id="SSF51717">
    <property type="entry name" value="Dihydropteroate synthetase-like"/>
    <property type="match status" value="1"/>
</dbReference>
<dbReference type="SUPFAM" id="SSF52242">
    <property type="entry name" value="Cobalamin (vitamin B12)-binding domain"/>
    <property type="match status" value="1"/>
</dbReference>